<feature type="domain" description="Beta-lactamase class A catalytic" evidence="1">
    <location>
        <begin position="21"/>
        <end position="230"/>
    </location>
</feature>
<organism evidence="2 3">
    <name type="scientific">Peptoniphilus stercorisuis</name>
    <dbReference type="NCBI Taxonomy" id="1436965"/>
    <lineage>
        <taxon>Bacteria</taxon>
        <taxon>Bacillati</taxon>
        <taxon>Bacillota</taxon>
        <taxon>Tissierellia</taxon>
        <taxon>Tissierellales</taxon>
        <taxon>Peptoniphilaceae</taxon>
        <taxon>Peptoniphilus</taxon>
    </lineage>
</organism>
<sequence length="273" mass="32056">MNKNLFEEIKKELDSFDGDVGFYYKNLITQEEFKYNENNKFLAASIVKLPLLAVVYYLVEKGEISLEDKILIKDKEKKDACGVIKHMPKDIIMDLGTLCKLMIVISDTTATNAVFNYLGNEKVIDTLIKLDLYDTQFNRAYFDDYRESIGINNYFTPKEIGYLLEKIFKRELISEKASFEIDNILRQQQINHKICGKLPMDYPVSHKTGEEEDKTHDVGIVYSKEPFVICFASYKVDLYRYEDFIRRRTYDIVKSIDENLSIYDEINNIKLHF</sequence>
<dbReference type="GO" id="GO:0008800">
    <property type="term" value="F:beta-lactamase activity"/>
    <property type="evidence" value="ECO:0007669"/>
    <property type="project" value="UniProtKB-EC"/>
</dbReference>
<name>A0ABS4KBZ6_9FIRM</name>
<protein>
    <submittedName>
        <fullName evidence="2">Beta-lactamase class A</fullName>
        <ecNumber evidence="2">3.5.2.6</ecNumber>
    </submittedName>
</protein>
<evidence type="ECO:0000313" key="3">
    <source>
        <dbReference type="Proteomes" id="UP001519306"/>
    </source>
</evidence>
<dbReference type="PANTHER" id="PTHR35333">
    <property type="entry name" value="BETA-LACTAMASE"/>
    <property type="match status" value="1"/>
</dbReference>
<dbReference type="Gene3D" id="3.40.710.10">
    <property type="entry name" value="DD-peptidase/beta-lactamase superfamily"/>
    <property type="match status" value="1"/>
</dbReference>
<dbReference type="EMBL" id="JAGGLJ010000006">
    <property type="protein sequence ID" value="MBP2025301.1"/>
    <property type="molecule type" value="Genomic_DNA"/>
</dbReference>
<dbReference type="InterPro" id="IPR045155">
    <property type="entry name" value="Beta-lactam_cat"/>
</dbReference>
<dbReference type="Pfam" id="PF13354">
    <property type="entry name" value="Beta-lactamase2"/>
    <property type="match status" value="1"/>
</dbReference>
<accession>A0ABS4KBZ6</accession>
<evidence type="ECO:0000313" key="2">
    <source>
        <dbReference type="EMBL" id="MBP2025301.1"/>
    </source>
</evidence>
<keyword evidence="2" id="KW-0378">Hydrolase</keyword>
<proteinExistence type="predicted"/>
<dbReference type="Proteomes" id="UP001519306">
    <property type="component" value="Unassembled WGS sequence"/>
</dbReference>
<evidence type="ECO:0000259" key="1">
    <source>
        <dbReference type="Pfam" id="PF13354"/>
    </source>
</evidence>
<dbReference type="EC" id="3.5.2.6" evidence="2"/>
<comment type="caution">
    <text evidence="2">The sequence shown here is derived from an EMBL/GenBank/DDBJ whole genome shotgun (WGS) entry which is preliminary data.</text>
</comment>
<dbReference type="InterPro" id="IPR000871">
    <property type="entry name" value="Beta-lactam_class-A"/>
</dbReference>
<dbReference type="RefSeq" id="WP_210060592.1">
    <property type="nucleotide sequence ID" value="NZ_JAGGLJ010000006.1"/>
</dbReference>
<reference evidence="2 3" key="1">
    <citation type="submission" date="2021-03" db="EMBL/GenBank/DDBJ databases">
        <title>Genomic Encyclopedia of Type Strains, Phase IV (KMG-IV): sequencing the most valuable type-strain genomes for metagenomic binning, comparative biology and taxonomic classification.</title>
        <authorList>
            <person name="Goeker M."/>
        </authorList>
    </citation>
    <scope>NUCLEOTIDE SEQUENCE [LARGE SCALE GENOMIC DNA]</scope>
    <source>
        <strain evidence="2 3">DSM 27563</strain>
    </source>
</reference>
<keyword evidence="3" id="KW-1185">Reference proteome</keyword>
<gene>
    <name evidence="2" type="ORF">J2Z71_000831</name>
</gene>
<dbReference type="PANTHER" id="PTHR35333:SF3">
    <property type="entry name" value="BETA-LACTAMASE-TYPE TRANSPEPTIDASE FOLD CONTAINING PROTEIN"/>
    <property type="match status" value="1"/>
</dbReference>
<dbReference type="InterPro" id="IPR012338">
    <property type="entry name" value="Beta-lactam/transpept-like"/>
</dbReference>
<dbReference type="SUPFAM" id="SSF56601">
    <property type="entry name" value="beta-lactamase/transpeptidase-like"/>
    <property type="match status" value="1"/>
</dbReference>